<reference evidence="2 3" key="1">
    <citation type="journal article" date="2019" name="Sci. Rep.">
        <title>Orb-weaving spider Araneus ventricosus genome elucidates the spidroin gene catalogue.</title>
        <authorList>
            <person name="Kono N."/>
            <person name="Nakamura H."/>
            <person name="Ohtoshi R."/>
            <person name="Moran D.A.P."/>
            <person name="Shinohara A."/>
            <person name="Yoshida Y."/>
            <person name="Fujiwara M."/>
            <person name="Mori M."/>
            <person name="Tomita M."/>
            <person name="Arakawa K."/>
        </authorList>
    </citation>
    <scope>NUCLEOTIDE SEQUENCE [LARGE SCALE GENOMIC DNA]</scope>
</reference>
<evidence type="ECO:0000313" key="3">
    <source>
        <dbReference type="Proteomes" id="UP000499080"/>
    </source>
</evidence>
<evidence type="ECO:0000313" key="2">
    <source>
        <dbReference type="EMBL" id="GBO00321.1"/>
    </source>
</evidence>
<proteinExistence type="predicted"/>
<accession>A0A4Y2TJW8</accession>
<sequence>MSHNIVKLHDIATIFECRYSEFYDILKDIRILYASCANRVLSNLVCFMFEKSEFYNQFLTHFLVCQRFEVMYIYVWMMMTCASSQSDKTMSIKYRTVLAIRTILSEYRSLSGEKQTP</sequence>
<dbReference type="AlphaFoldDB" id="A0A4Y2TJW8"/>
<gene>
    <name evidence="1" type="ORF">AVEN_140625_1</name>
    <name evidence="2" type="ORF">AVEN_148252_1</name>
</gene>
<dbReference type="Proteomes" id="UP000499080">
    <property type="component" value="Unassembled WGS sequence"/>
</dbReference>
<protein>
    <submittedName>
        <fullName evidence="2">Uncharacterized protein</fullName>
    </submittedName>
</protein>
<name>A0A4Y2TJW8_ARAVE</name>
<comment type="caution">
    <text evidence="2">The sequence shown here is derived from an EMBL/GenBank/DDBJ whole genome shotgun (WGS) entry which is preliminary data.</text>
</comment>
<organism evidence="2 3">
    <name type="scientific">Araneus ventricosus</name>
    <name type="common">Orbweaver spider</name>
    <name type="synonym">Epeira ventricosa</name>
    <dbReference type="NCBI Taxonomy" id="182803"/>
    <lineage>
        <taxon>Eukaryota</taxon>
        <taxon>Metazoa</taxon>
        <taxon>Ecdysozoa</taxon>
        <taxon>Arthropoda</taxon>
        <taxon>Chelicerata</taxon>
        <taxon>Arachnida</taxon>
        <taxon>Araneae</taxon>
        <taxon>Araneomorphae</taxon>
        <taxon>Entelegynae</taxon>
        <taxon>Araneoidea</taxon>
        <taxon>Araneidae</taxon>
        <taxon>Araneus</taxon>
    </lineage>
</organism>
<dbReference type="EMBL" id="BGPR01028884">
    <property type="protein sequence ID" value="GBO00321.1"/>
    <property type="molecule type" value="Genomic_DNA"/>
</dbReference>
<dbReference type="EMBL" id="BGPR01028883">
    <property type="protein sequence ID" value="GBO00320.1"/>
    <property type="molecule type" value="Genomic_DNA"/>
</dbReference>
<evidence type="ECO:0000313" key="1">
    <source>
        <dbReference type="EMBL" id="GBO00320.1"/>
    </source>
</evidence>
<keyword evidence="3" id="KW-1185">Reference proteome</keyword>